<dbReference type="EMBL" id="HBUE01193546">
    <property type="protein sequence ID" value="CAG6526451.1"/>
    <property type="molecule type" value="Transcribed_RNA"/>
</dbReference>
<dbReference type="EMBL" id="HBUE01083837">
    <property type="protein sequence ID" value="CAG6478768.1"/>
    <property type="molecule type" value="Transcribed_RNA"/>
</dbReference>
<evidence type="ECO:0000256" key="1">
    <source>
        <dbReference type="SAM" id="MobiDB-lite"/>
    </source>
</evidence>
<keyword evidence="2" id="KW-0472">Membrane</keyword>
<feature type="compositionally biased region" description="Basic and acidic residues" evidence="1">
    <location>
        <begin position="20"/>
        <end position="35"/>
    </location>
</feature>
<dbReference type="EMBL" id="HBUE01299510">
    <property type="protein sequence ID" value="CAG6578169.1"/>
    <property type="molecule type" value="Transcribed_RNA"/>
</dbReference>
<dbReference type="EMBL" id="HBUE01299507">
    <property type="protein sequence ID" value="CAG6578167.1"/>
    <property type="molecule type" value="Transcribed_RNA"/>
</dbReference>
<evidence type="ECO:0000313" key="3">
    <source>
        <dbReference type="EMBL" id="CAG6478774.1"/>
    </source>
</evidence>
<accession>A0A8D8BRA8</accession>
<dbReference type="EMBL" id="HBUE01083841">
    <property type="protein sequence ID" value="CAG6478776.1"/>
    <property type="molecule type" value="Transcribed_RNA"/>
</dbReference>
<keyword evidence="2" id="KW-0812">Transmembrane</keyword>
<reference evidence="3" key="1">
    <citation type="submission" date="2021-05" db="EMBL/GenBank/DDBJ databases">
        <authorList>
            <person name="Alioto T."/>
            <person name="Alioto T."/>
            <person name="Gomez Garrido J."/>
        </authorList>
    </citation>
    <scope>NUCLEOTIDE SEQUENCE</scope>
</reference>
<keyword evidence="2" id="KW-1133">Transmembrane helix</keyword>
<organism evidence="3">
    <name type="scientific">Culex pipiens</name>
    <name type="common">House mosquito</name>
    <dbReference type="NCBI Taxonomy" id="7175"/>
    <lineage>
        <taxon>Eukaryota</taxon>
        <taxon>Metazoa</taxon>
        <taxon>Ecdysozoa</taxon>
        <taxon>Arthropoda</taxon>
        <taxon>Hexapoda</taxon>
        <taxon>Insecta</taxon>
        <taxon>Pterygota</taxon>
        <taxon>Neoptera</taxon>
        <taxon>Endopterygota</taxon>
        <taxon>Diptera</taxon>
        <taxon>Nematocera</taxon>
        <taxon>Culicoidea</taxon>
        <taxon>Culicidae</taxon>
        <taxon>Culicinae</taxon>
        <taxon>Culicini</taxon>
        <taxon>Culex</taxon>
        <taxon>Culex</taxon>
    </lineage>
</organism>
<proteinExistence type="predicted"/>
<dbReference type="EMBL" id="HBUE01083838">
    <property type="protein sequence ID" value="CAG6478770.1"/>
    <property type="molecule type" value="Transcribed_RNA"/>
</dbReference>
<dbReference type="EMBL" id="HBUE01299503">
    <property type="protein sequence ID" value="CAG6578163.1"/>
    <property type="molecule type" value="Transcribed_RNA"/>
</dbReference>
<dbReference type="EMBL" id="HBUE01083840">
    <property type="protein sequence ID" value="CAG6478774.1"/>
    <property type="molecule type" value="Transcribed_RNA"/>
</dbReference>
<dbReference type="EMBL" id="HBUE01193553">
    <property type="protein sequence ID" value="CAG6526457.1"/>
    <property type="molecule type" value="Transcribed_RNA"/>
</dbReference>
<name>A0A8D8BRA8_CULPI</name>
<evidence type="ECO:0000256" key="2">
    <source>
        <dbReference type="SAM" id="Phobius"/>
    </source>
</evidence>
<dbReference type="AlphaFoldDB" id="A0A8D8BRA8"/>
<dbReference type="EMBL" id="HBUE01083842">
    <property type="protein sequence ID" value="CAG6478778.1"/>
    <property type="molecule type" value="Transcribed_RNA"/>
</dbReference>
<protein>
    <submittedName>
        <fullName evidence="3">(northern house mosquito) hypothetical protein</fullName>
    </submittedName>
</protein>
<sequence>MAHVPRAAQSDGRSHVHRGPHAEGGGKHKGKGRLEVCGDGAGSAVSVDLHHRGGVRNGRHHPAGTNAVRHPRTDRYQDVGDCDDHCKTVHCQTGVIIKHPLPATHILGGRRRRPWLGVVTAVKRCFLLLFFGFFTPVEDKV</sequence>
<feature type="region of interest" description="Disordered" evidence="1">
    <location>
        <begin position="1"/>
        <end position="35"/>
    </location>
</feature>
<dbReference type="EMBL" id="HBUE01193550">
    <property type="protein sequence ID" value="CAG6526455.1"/>
    <property type="molecule type" value="Transcribed_RNA"/>
</dbReference>
<feature type="transmembrane region" description="Helical" evidence="2">
    <location>
        <begin position="115"/>
        <end position="134"/>
    </location>
</feature>
<dbReference type="EMBL" id="HBUE01083839">
    <property type="protein sequence ID" value="CAG6478772.1"/>
    <property type="molecule type" value="Transcribed_RNA"/>
</dbReference>